<keyword evidence="1" id="KW-0812">Transmembrane</keyword>
<sequence>MWFIGLVVSGVGLYSLVMKGGHLLLILLSLECISLGVFLGMAGGFYGDMIYIPLVFLIFVVSEGVLGLAVLIMMSRVYSGGALGSMLWGYINYDKNMVSFSDLNPIWMGVC</sequence>
<keyword evidence="1" id="KW-0472">Membrane</keyword>
<gene>
    <name evidence="2" type="primary">ND4L</name>
</gene>
<keyword evidence="2" id="KW-0496">Mitochondrion</keyword>
<proteinExistence type="predicted"/>
<geneLocation type="mitochondrion" evidence="2"/>
<name>A0A8E8L8P1_9HEXA</name>
<reference evidence="2" key="1">
    <citation type="submission" date="2021-04" db="EMBL/GenBank/DDBJ databases">
        <title>The mitochondrial genome of Megalothorax incertus.</title>
        <authorList>
            <person name="Ma Y."/>
            <person name="Huang C.-W."/>
            <person name="Chen W.-J."/>
            <person name="Luan Y.-X."/>
        </authorList>
    </citation>
    <scope>NUCLEOTIDE SEQUENCE</scope>
</reference>
<accession>A0A8E8L8P1</accession>
<organism evidence="2">
    <name type="scientific">Megalothorax incertus</name>
    <dbReference type="NCBI Taxonomy" id="2579793"/>
    <lineage>
        <taxon>Eukaryota</taxon>
        <taxon>Metazoa</taxon>
        <taxon>Ecdysozoa</taxon>
        <taxon>Arthropoda</taxon>
        <taxon>Hexapoda</taxon>
        <taxon>Collembola</taxon>
        <taxon>Neelipleona</taxon>
        <taxon>Neelidae</taxon>
        <taxon>Megalothorax</taxon>
    </lineage>
</organism>
<dbReference type="EMBL" id="MW916537">
    <property type="protein sequence ID" value="QWC54921.1"/>
    <property type="molecule type" value="Genomic_DNA"/>
</dbReference>
<evidence type="ECO:0000256" key="1">
    <source>
        <dbReference type="SAM" id="Phobius"/>
    </source>
</evidence>
<feature type="transmembrane region" description="Helical" evidence="1">
    <location>
        <begin position="50"/>
        <end position="73"/>
    </location>
</feature>
<evidence type="ECO:0000313" key="2">
    <source>
        <dbReference type="EMBL" id="QWC54921.1"/>
    </source>
</evidence>
<dbReference type="AlphaFoldDB" id="A0A8E8L8P1"/>
<protein>
    <submittedName>
        <fullName evidence="2">NADH dehydrogenase subunit 4L</fullName>
    </submittedName>
</protein>
<keyword evidence="1" id="KW-1133">Transmembrane helix</keyword>
<feature type="transmembrane region" description="Helical" evidence="1">
    <location>
        <begin position="23"/>
        <end position="44"/>
    </location>
</feature>